<evidence type="ECO:0000313" key="2">
    <source>
        <dbReference type="EMBL" id="TMQ51957.1"/>
    </source>
</evidence>
<protein>
    <recommendedName>
        <fullName evidence="1">Lon N-terminal domain-containing protein</fullName>
    </recommendedName>
</protein>
<comment type="caution">
    <text evidence="2">The sequence shown here is derived from an EMBL/GenBank/DDBJ whole genome shotgun (WGS) entry which is preliminary data.</text>
</comment>
<proteinExistence type="predicted"/>
<dbReference type="Gene3D" id="2.30.130.40">
    <property type="entry name" value="LON domain-like"/>
    <property type="match status" value="1"/>
</dbReference>
<reference evidence="2 3" key="1">
    <citation type="journal article" date="2019" name="Nat. Microbiol.">
        <title>Mediterranean grassland soil C-N compound turnover is dependent on rainfall and depth, and is mediated by genomically divergent microorganisms.</title>
        <authorList>
            <person name="Diamond S."/>
            <person name="Andeer P.F."/>
            <person name="Li Z."/>
            <person name="Crits-Christoph A."/>
            <person name="Burstein D."/>
            <person name="Anantharaman K."/>
            <person name="Lane K.R."/>
            <person name="Thomas B.C."/>
            <person name="Pan C."/>
            <person name="Northen T.R."/>
            <person name="Banfield J.F."/>
        </authorList>
    </citation>
    <scope>NUCLEOTIDE SEQUENCE [LARGE SCALE GENOMIC DNA]</scope>
    <source>
        <strain evidence="2">WS_3</strain>
    </source>
</reference>
<dbReference type="InterPro" id="IPR003111">
    <property type="entry name" value="Lon_prtase_N"/>
</dbReference>
<dbReference type="InterPro" id="IPR046336">
    <property type="entry name" value="Lon_prtase_N_sf"/>
</dbReference>
<dbReference type="Proteomes" id="UP000320184">
    <property type="component" value="Unassembled WGS sequence"/>
</dbReference>
<evidence type="ECO:0000313" key="3">
    <source>
        <dbReference type="Proteomes" id="UP000320184"/>
    </source>
</evidence>
<dbReference type="SMART" id="SM00464">
    <property type="entry name" value="LON"/>
    <property type="match status" value="1"/>
</dbReference>
<dbReference type="AlphaFoldDB" id="A0A538SKR2"/>
<dbReference type="InterPro" id="IPR015947">
    <property type="entry name" value="PUA-like_sf"/>
</dbReference>
<dbReference type="EMBL" id="VBOT01000050">
    <property type="protein sequence ID" value="TMQ51957.1"/>
    <property type="molecule type" value="Genomic_DNA"/>
</dbReference>
<dbReference type="PANTHER" id="PTHR46732">
    <property type="entry name" value="ATP-DEPENDENT PROTEASE LA (LON) DOMAIN PROTEIN"/>
    <property type="match status" value="1"/>
</dbReference>
<sequence>MKVTPKHPVPVFPLPDLVLFPHVILPLHVFELRYRTMVRDALSGERVIALALLKPGWEGDYQGSPEFHDLGCLARFDEVEWLPNDCYDLKLAGLTRVHFDRVVREFPYRSAYVKVVEQEPYSEDDPLIQLEKCALIDAARRARGESEGESHDLPYEGLVNALCMTAVTDPVERFKLFELDSVIERGRRLRETIQRQVRLEPPPPNCRYQTALV</sequence>
<organism evidence="2 3">
    <name type="scientific">Eiseniibacteriota bacterium</name>
    <dbReference type="NCBI Taxonomy" id="2212470"/>
    <lineage>
        <taxon>Bacteria</taxon>
        <taxon>Candidatus Eiseniibacteriota</taxon>
    </lineage>
</organism>
<dbReference type="PROSITE" id="PS51787">
    <property type="entry name" value="LON_N"/>
    <property type="match status" value="1"/>
</dbReference>
<dbReference type="SUPFAM" id="SSF88697">
    <property type="entry name" value="PUA domain-like"/>
    <property type="match status" value="1"/>
</dbReference>
<dbReference type="Pfam" id="PF02190">
    <property type="entry name" value="LON_substr_bdg"/>
    <property type="match status" value="1"/>
</dbReference>
<feature type="domain" description="Lon N-terminal" evidence="1">
    <location>
        <begin position="9"/>
        <end position="197"/>
    </location>
</feature>
<gene>
    <name evidence="2" type="ORF">E6K73_04325</name>
</gene>
<name>A0A538SKR2_UNCEI</name>
<evidence type="ECO:0000259" key="1">
    <source>
        <dbReference type="PROSITE" id="PS51787"/>
    </source>
</evidence>
<accession>A0A538SKR2</accession>
<dbReference type="PANTHER" id="PTHR46732:SF8">
    <property type="entry name" value="ATP-DEPENDENT PROTEASE LA (LON) DOMAIN PROTEIN"/>
    <property type="match status" value="1"/>
</dbReference>